<proteinExistence type="predicted"/>
<reference evidence="2 3" key="1">
    <citation type="submission" date="2015-09" db="EMBL/GenBank/DDBJ databases">
        <title>Trachymyrmex zeteki WGS genome.</title>
        <authorList>
            <person name="Nygaard S."/>
            <person name="Hu H."/>
            <person name="Boomsma J."/>
            <person name="Zhang G."/>
        </authorList>
    </citation>
    <scope>NUCLEOTIDE SEQUENCE [LARGE SCALE GENOMIC DNA]</scope>
    <source>
        <strain evidence="2">Tzet28-1</strain>
        <tissue evidence="2">Whole body</tissue>
    </source>
</reference>
<evidence type="ECO:0000313" key="3">
    <source>
        <dbReference type="Proteomes" id="UP000075809"/>
    </source>
</evidence>
<keyword evidence="1" id="KW-0472">Membrane</keyword>
<dbReference type="EMBL" id="KQ982821">
    <property type="protein sequence ID" value="KYQ50153.1"/>
    <property type="molecule type" value="Genomic_DNA"/>
</dbReference>
<protein>
    <submittedName>
        <fullName evidence="2">Uncharacterized protein</fullName>
    </submittedName>
</protein>
<evidence type="ECO:0000313" key="2">
    <source>
        <dbReference type="EMBL" id="KYQ50153.1"/>
    </source>
</evidence>
<feature type="transmembrane region" description="Helical" evidence="1">
    <location>
        <begin position="12"/>
        <end position="32"/>
    </location>
</feature>
<dbReference type="AlphaFoldDB" id="A0A151WQS0"/>
<name>A0A151WQS0_9HYME</name>
<dbReference type="Proteomes" id="UP000075809">
    <property type="component" value="Unassembled WGS sequence"/>
</dbReference>
<keyword evidence="3" id="KW-1185">Reference proteome</keyword>
<keyword evidence="1" id="KW-0812">Transmembrane</keyword>
<evidence type="ECO:0000256" key="1">
    <source>
        <dbReference type="SAM" id="Phobius"/>
    </source>
</evidence>
<keyword evidence="1" id="KW-1133">Transmembrane helix</keyword>
<feature type="non-terminal residue" evidence="2">
    <location>
        <position position="1"/>
    </location>
</feature>
<gene>
    <name evidence="2" type="ORF">ALC60_10722</name>
</gene>
<sequence>RFKSISVTVHRTRIFSISLSSIFYVTLSLTFTRNKDTMSIDRRYLICRTKKLDRLQQDLTLLKTSVRLK</sequence>
<organism evidence="2 3">
    <name type="scientific">Mycetomoellerius zeteki</name>
    <dbReference type="NCBI Taxonomy" id="64791"/>
    <lineage>
        <taxon>Eukaryota</taxon>
        <taxon>Metazoa</taxon>
        <taxon>Ecdysozoa</taxon>
        <taxon>Arthropoda</taxon>
        <taxon>Hexapoda</taxon>
        <taxon>Insecta</taxon>
        <taxon>Pterygota</taxon>
        <taxon>Neoptera</taxon>
        <taxon>Endopterygota</taxon>
        <taxon>Hymenoptera</taxon>
        <taxon>Apocrita</taxon>
        <taxon>Aculeata</taxon>
        <taxon>Formicoidea</taxon>
        <taxon>Formicidae</taxon>
        <taxon>Myrmicinae</taxon>
        <taxon>Mycetomoellerius</taxon>
    </lineage>
</organism>
<accession>A0A151WQS0</accession>